<sequence length="694" mass="78615">MGSKKELKYTLETDVRYIKGVGPKRAGLLRKLRINTIEDLFYLAPRRYEDRRNIIPIKDIKPEIYATVRGFVSLKGARKIFGKNGSAIVIEDGTGWIEICWTIPEIVKQFSLGDEVIVTGKVTLDKLYNKPIFVHPEYAIIGKKGKKELVAGSIVPIYPQTEGLDTRFLRRIIHEAIEEPSIHIPETLPEAIREKYKLYSRATAIKKLHFPDNLDEAKRARDTLAFEELFYFFLTLGKQKKEITGKSVPLFKKGTLTEHFLRTLPFDLTSSQKKVIKEIEYDMAKEEPMQRLLQGDVGSGKTVVAVYAMLLAVENGFQAALMAPTETLAEQHYIVISDVLSSLSVSVGLLVGGMKKSEKESIANAICSGEMQIIIGTHALIQESVKFKNLAFAVVDEQHRFGVIQRSKLMAKGNNLTPHFLVMTATPIPRTLALTLYGDLDLSILDEKPAGRQPVVTAVRKESKRDIIYNWVFDQVKKGNQAYVIAPLIEKSEKIEVKACEEVYEYLLSRTPKDLNIAMLHGRMPREERRSIMQNFRKGEIHILVSTTVIEVGIDVPNATIMVIEHAERFGLAQLHQLRGRIGRGSKKSYCILITSDKLTEDAKQRLNAMVKSNDGFYLSEVDLRLRGPGEFMGTRQHGLPQFRIADILRDQQLIEKARSEAFYILENHPEFLNIPEVSAHIKKIKKEDIIYVG</sequence>
<dbReference type="Proteomes" id="UP000886381">
    <property type="component" value="Unassembled WGS sequence"/>
</dbReference>
<evidence type="ECO:0000256" key="1">
    <source>
        <dbReference type="ARBA" id="ARBA00007504"/>
    </source>
</evidence>
<dbReference type="GO" id="GO:0005524">
    <property type="term" value="F:ATP binding"/>
    <property type="evidence" value="ECO:0007669"/>
    <property type="project" value="UniProtKB-KW"/>
</dbReference>
<comment type="caution">
    <text evidence="18">The sequence shown here is derived from an EMBL/GenBank/DDBJ whole genome shotgun (WGS) entry which is preliminary data.</text>
</comment>
<feature type="domain" description="Helicase ATP-binding" evidence="16">
    <location>
        <begin position="282"/>
        <end position="445"/>
    </location>
</feature>
<evidence type="ECO:0000256" key="10">
    <source>
        <dbReference type="ARBA" id="ARBA00023204"/>
    </source>
</evidence>
<dbReference type="InterPro" id="IPR014001">
    <property type="entry name" value="Helicase_ATP-bd"/>
</dbReference>
<dbReference type="EC" id="5.6.2.4" evidence="13 15"/>
<keyword evidence="6 15" id="KW-0347">Helicase</keyword>
<keyword evidence="11" id="KW-0413">Isomerase</keyword>
<dbReference type="SMART" id="SM00490">
    <property type="entry name" value="HELICc"/>
    <property type="match status" value="1"/>
</dbReference>
<dbReference type="GO" id="GO:0016787">
    <property type="term" value="F:hydrolase activity"/>
    <property type="evidence" value="ECO:0007669"/>
    <property type="project" value="UniProtKB-KW"/>
</dbReference>
<dbReference type="GO" id="GO:0006281">
    <property type="term" value="P:DNA repair"/>
    <property type="evidence" value="ECO:0007669"/>
    <property type="project" value="UniProtKB-UniRule"/>
</dbReference>
<dbReference type="InterPro" id="IPR033454">
    <property type="entry name" value="RecG_wedge"/>
</dbReference>
<dbReference type="CDD" id="cd18811">
    <property type="entry name" value="SF2_C_RecG"/>
    <property type="match status" value="1"/>
</dbReference>
<evidence type="ECO:0000256" key="5">
    <source>
        <dbReference type="ARBA" id="ARBA00022801"/>
    </source>
</evidence>
<dbReference type="NCBIfam" id="TIGR00643">
    <property type="entry name" value="recG"/>
    <property type="match status" value="1"/>
</dbReference>
<dbReference type="InterPro" id="IPR045562">
    <property type="entry name" value="RecG_dom3_C"/>
</dbReference>
<evidence type="ECO:0000256" key="2">
    <source>
        <dbReference type="ARBA" id="ARBA00017846"/>
    </source>
</evidence>
<keyword evidence="8" id="KW-0238">DNA-binding</keyword>
<feature type="domain" description="Helicase C-terminal" evidence="17">
    <location>
        <begin position="478"/>
        <end position="630"/>
    </location>
</feature>
<evidence type="ECO:0000256" key="3">
    <source>
        <dbReference type="ARBA" id="ARBA00022741"/>
    </source>
</evidence>
<comment type="function">
    <text evidence="15">Plays a critical role in recombination and DNA repair. Helps process Holliday junction intermediates to mature products by catalyzing branch migration. Has replication fork regression activity, unwinds stalled or blocked replication forks to make a HJ that can be resolved. Has a DNA unwinding activity characteristic of a DNA helicase with 3'-5' polarity.</text>
</comment>
<evidence type="ECO:0000256" key="12">
    <source>
        <dbReference type="ARBA" id="ARBA00034617"/>
    </source>
</evidence>
<evidence type="ECO:0000256" key="15">
    <source>
        <dbReference type="RuleBase" id="RU363016"/>
    </source>
</evidence>
<dbReference type="InterPro" id="IPR001650">
    <property type="entry name" value="Helicase_C-like"/>
</dbReference>
<dbReference type="SUPFAM" id="SSF52540">
    <property type="entry name" value="P-loop containing nucleoside triphosphate hydrolases"/>
    <property type="match status" value="2"/>
</dbReference>
<dbReference type="Gene3D" id="2.40.50.140">
    <property type="entry name" value="Nucleic acid-binding proteins"/>
    <property type="match status" value="1"/>
</dbReference>
<dbReference type="InterPro" id="IPR004609">
    <property type="entry name" value="ATP-dep_DNA_helicase_RecG"/>
</dbReference>
<gene>
    <name evidence="18" type="primary">recG</name>
    <name evidence="18" type="ORF">ENH14_02020</name>
</gene>
<keyword evidence="3 15" id="KW-0547">Nucleotide-binding</keyword>
<keyword evidence="9 15" id="KW-0233">DNA recombination</keyword>
<dbReference type="Pfam" id="PF19833">
    <property type="entry name" value="RecG_dom3_C"/>
    <property type="match status" value="1"/>
</dbReference>
<keyword evidence="4 15" id="KW-0227">DNA damage</keyword>
<dbReference type="SUPFAM" id="SSF50249">
    <property type="entry name" value="Nucleic acid-binding proteins"/>
    <property type="match status" value="1"/>
</dbReference>
<dbReference type="InterPro" id="IPR047112">
    <property type="entry name" value="RecG/Mfd"/>
</dbReference>
<dbReference type="NCBIfam" id="NF008165">
    <property type="entry name" value="PRK10917.1-3"/>
    <property type="match status" value="1"/>
</dbReference>
<dbReference type="PANTHER" id="PTHR47964:SF1">
    <property type="entry name" value="ATP-DEPENDENT DNA HELICASE HOMOLOG RECG, CHLOROPLASTIC"/>
    <property type="match status" value="1"/>
</dbReference>
<keyword evidence="5 15" id="KW-0378">Hydrolase</keyword>
<evidence type="ECO:0000256" key="4">
    <source>
        <dbReference type="ARBA" id="ARBA00022763"/>
    </source>
</evidence>
<dbReference type="EMBL" id="DRDR01000085">
    <property type="protein sequence ID" value="HDL60211.1"/>
    <property type="molecule type" value="Genomic_DNA"/>
</dbReference>
<protein>
    <recommendedName>
        <fullName evidence="2 15">ATP-dependent DNA helicase RecG</fullName>
        <ecNumber evidence="13 15">5.6.2.4</ecNumber>
    </recommendedName>
</protein>
<evidence type="ECO:0000256" key="7">
    <source>
        <dbReference type="ARBA" id="ARBA00022840"/>
    </source>
</evidence>
<evidence type="ECO:0000256" key="13">
    <source>
        <dbReference type="ARBA" id="ARBA00034808"/>
    </source>
</evidence>
<evidence type="ECO:0000256" key="6">
    <source>
        <dbReference type="ARBA" id="ARBA00022806"/>
    </source>
</evidence>
<evidence type="ECO:0000256" key="9">
    <source>
        <dbReference type="ARBA" id="ARBA00023172"/>
    </source>
</evidence>
<dbReference type="InterPro" id="IPR027417">
    <property type="entry name" value="P-loop_NTPase"/>
</dbReference>
<keyword evidence="10 15" id="KW-0234">DNA repair</keyword>
<name>A0A7V0LUU4_UNCW3</name>
<dbReference type="Gene3D" id="3.40.50.300">
    <property type="entry name" value="P-loop containing nucleotide triphosphate hydrolases"/>
    <property type="match status" value="2"/>
</dbReference>
<keyword evidence="7 15" id="KW-0067">ATP-binding</keyword>
<dbReference type="PANTHER" id="PTHR47964">
    <property type="entry name" value="ATP-DEPENDENT DNA HELICASE HOMOLOG RECG, CHLOROPLASTIC"/>
    <property type="match status" value="1"/>
</dbReference>
<dbReference type="SMART" id="SM00487">
    <property type="entry name" value="DEXDc"/>
    <property type="match status" value="1"/>
</dbReference>
<evidence type="ECO:0000256" key="8">
    <source>
        <dbReference type="ARBA" id="ARBA00023125"/>
    </source>
</evidence>
<reference evidence="18" key="1">
    <citation type="journal article" date="2020" name="mSystems">
        <title>Genome- and Community-Level Interaction Insights into Carbon Utilization and Element Cycling Functions of Hydrothermarchaeota in Hydrothermal Sediment.</title>
        <authorList>
            <person name="Zhou Z."/>
            <person name="Liu Y."/>
            <person name="Xu W."/>
            <person name="Pan J."/>
            <person name="Luo Z.H."/>
            <person name="Li M."/>
        </authorList>
    </citation>
    <scope>NUCLEOTIDE SEQUENCE [LARGE SCALE GENOMIC DNA]</scope>
    <source>
        <strain evidence="18">HyVt-28</strain>
    </source>
</reference>
<comment type="similarity">
    <text evidence="1 15">Belongs to the helicase family. RecG subfamily.</text>
</comment>
<organism evidence="18">
    <name type="scientific">candidate division WOR-3 bacterium</name>
    <dbReference type="NCBI Taxonomy" id="2052148"/>
    <lineage>
        <taxon>Bacteria</taxon>
        <taxon>Bacteria division WOR-3</taxon>
    </lineage>
</organism>
<dbReference type="PROSITE" id="PS51192">
    <property type="entry name" value="HELICASE_ATP_BIND_1"/>
    <property type="match status" value="1"/>
</dbReference>
<evidence type="ECO:0000259" key="16">
    <source>
        <dbReference type="PROSITE" id="PS51192"/>
    </source>
</evidence>
<dbReference type="NCBIfam" id="NF008168">
    <property type="entry name" value="PRK10917.2-2"/>
    <property type="match status" value="1"/>
</dbReference>
<evidence type="ECO:0000313" key="18">
    <source>
        <dbReference type="EMBL" id="HDL60211.1"/>
    </source>
</evidence>
<dbReference type="GO" id="GO:0043138">
    <property type="term" value="F:3'-5' DNA helicase activity"/>
    <property type="evidence" value="ECO:0007669"/>
    <property type="project" value="UniProtKB-EC"/>
</dbReference>
<dbReference type="AlphaFoldDB" id="A0A7V0LUU4"/>
<comment type="catalytic activity">
    <reaction evidence="12 15">
        <text>Couples ATP hydrolysis with the unwinding of duplex DNA by translocating in the 3'-5' direction.</text>
        <dbReference type="EC" id="5.6.2.4"/>
    </reaction>
</comment>
<dbReference type="Pfam" id="PF00271">
    <property type="entry name" value="Helicase_C"/>
    <property type="match status" value="1"/>
</dbReference>
<proteinExistence type="inferred from homology"/>
<dbReference type="CDD" id="cd17992">
    <property type="entry name" value="DEXHc_RecG"/>
    <property type="match status" value="1"/>
</dbReference>
<dbReference type="GO" id="GO:0003677">
    <property type="term" value="F:DNA binding"/>
    <property type="evidence" value="ECO:0007669"/>
    <property type="project" value="UniProtKB-KW"/>
</dbReference>
<evidence type="ECO:0000256" key="14">
    <source>
        <dbReference type="ARBA" id="ARBA00048988"/>
    </source>
</evidence>
<dbReference type="InterPro" id="IPR012340">
    <property type="entry name" value="NA-bd_OB-fold"/>
</dbReference>
<dbReference type="Pfam" id="PF00270">
    <property type="entry name" value="DEAD"/>
    <property type="match status" value="1"/>
</dbReference>
<evidence type="ECO:0000259" key="17">
    <source>
        <dbReference type="PROSITE" id="PS51194"/>
    </source>
</evidence>
<accession>A0A7V0LUU4</accession>
<evidence type="ECO:0000256" key="11">
    <source>
        <dbReference type="ARBA" id="ARBA00023235"/>
    </source>
</evidence>
<dbReference type="Pfam" id="PF17191">
    <property type="entry name" value="RecG_wedge"/>
    <property type="match status" value="1"/>
</dbReference>
<dbReference type="PROSITE" id="PS51194">
    <property type="entry name" value="HELICASE_CTER"/>
    <property type="match status" value="1"/>
</dbReference>
<dbReference type="GO" id="GO:0006310">
    <property type="term" value="P:DNA recombination"/>
    <property type="evidence" value="ECO:0007669"/>
    <property type="project" value="UniProtKB-UniRule"/>
</dbReference>
<dbReference type="InterPro" id="IPR011545">
    <property type="entry name" value="DEAD/DEAH_box_helicase_dom"/>
</dbReference>
<comment type="catalytic activity">
    <reaction evidence="14 15">
        <text>ATP + H2O = ADP + phosphate + H(+)</text>
        <dbReference type="Rhea" id="RHEA:13065"/>
        <dbReference type="ChEBI" id="CHEBI:15377"/>
        <dbReference type="ChEBI" id="CHEBI:15378"/>
        <dbReference type="ChEBI" id="CHEBI:30616"/>
        <dbReference type="ChEBI" id="CHEBI:43474"/>
        <dbReference type="ChEBI" id="CHEBI:456216"/>
        <dbReference type="EC" id="5.6.2.4"/>
    </reaction>
</comment>